<protein>
    <submittedName>
        <fullName evidence="2">AraC family transcriptional regulator</fullName>
    </submittedName>
</protein>
<dbReference type="AlphaFoldDB" id="A0ABD4TAN4"/>
<dbReference type="EMBL" id="QFDM01000001">
    <property type="protein sequence ID" value="MCM2465588.1"/>
    <property type="molecule type" value="Genomic_DNA"/>
</dbReference>
<keyword evidence="3" id="KW-1185">Reference proteome</keyword>
<dbReference type="Pfam" id="PF06445">
    <property type="entry name" value="GyrI-like"/>
    <property type="match status" value="1"/>
</dbReference>
<accession>A0ABD4TAN4</accession>
<sequence length="157" mass="17856">MPRVSNIDILRKREQPTLSIRTRTKVEDLPVLIGESYGKMAVYLKELGEFLSDVPYVAYHNMDMQNLDVEIGFPVSKALPEKGEIQSDSIPEGNVVFCMYRGPYREMVSTYNEMANWIEENGLKPVGTVYECYYNGPEYPESELLTMIVMPITLASG</sequence>
<reference evidence="2 3" key="1">
    <citation type="submission" date="2018-05" db="EMBL/GenBank/DDBJ databases">
        <title>Isolation and characterization of genus Methanoculleus species and their viruses from deep sea marine sediment offshore southwestern Taiwan.</title>
        <authorList>
            <person name="Wei W.-H."/>
            <person name="Chen W.-C."/>
            <person name="Lai M.-C."/>
            <person name="Chen S.-C."/>
        </authorList>
    </citation>
    <scope>NUCLEOTIDE SEQUENCE [LARGE SCALE GENOMIC DNA]</scope>
    <source>
        <strain evidence="2 3">CWC-02</strain>
    </source>
</reference>
<dbReference type="SUPFAM" id="SSF55136">
    <property type="entry name" value="Probable bacterial effector-binding domain"/>
    <property type="match status" value="1"/>
</dbReference>
<dbReference type="Gene3D" id="3.20.80.10">
    <property type="entry name" value="Regulatory factor, effector binding domain"/>
    <property type="match status" value="1"/>
</dbReference>
<evidence type="ECO:0000313" key="3">
    <source>
        <dbReference type="Proteomes" id="UP001523230"/>
    </source>
</evidence>
<dbReference type="InterPro" id="IPR011256">
    <property type="entry name" value="Reg_factor_effector_dom_sf"/>
</dbReference>
<name>A0ABD4TAN4_9EURY</name>
<gene>
    <name evidence="2" type="ORF">DIC75_04555</name>
</gene>
<feature type="domain" description="AraC effector-binding" evidence="1">
    <location>
        <begin position="5"/>
        <end position="153"/>
    </location>
</feature>
<dbReference type="InterPro" id="IPR010499">
    <property type="entry name" value="AraC_E-bd"/>
</dbReference>
<organism evidence="2 3">
    <name type="scientific">Methanoculleus oceani</name>
    <dbReference type="NCBI Taxonomy" id="2184756"/>
    <lineage>
        <taxon>Archaea</taxon>
        <taxon>Methanobacteriati</taxon>
        <taxon>Methanobacteriota</taxon>
        <taxon>Stenosarchaea group</taxon>
        <taxon>Methanomicrobia</taxon>
        <taxon>Methanomicrobiales</taxon>
        <taxon>Methanomicrobiaceae</taxon>
        <taxon>Methanoculleus</taxon>
    </lineage>
</organism>
<dbReference type="InterPro" id="IPR029442">
    <property type="entry name" value="GyrI-like"/>
</dbReference>
<dbReference type="RefSeq" id="WP_250986814.1">
    <property type="nucleotide sequence ID" value="NZ_QFDM01000001.1"/>
</dbReference>
<comment type="caution">
    <text evidence="2">The sequence shown here is derived from an EMBL/GenBank/DDBJ whole genome shotgun (WGS) entry which is preliminary data.</text>
</comment>
<evidence type="ECO:0000313" key="2">
    <source>
        <dbReference type="EMBL" id="MCM2465588.1"/>
    </source>
</evidence>
<proteinExistence type="predicted"/>
<evidence type="ECO:0000259" key="1">
    <source>
        <dbReference type="SMART" id="SM00871"/>
    </source>
</evidence>
<dbReference type="Proteomes" id="UP001523230">
    <property type="component" value="Unassembled WGS sequence"/>
</dbReference>
<dbReference type="SMART" id="SM00871">
    <property type="entry name" value="AraC_E_bind"/>
    <property type="match status" value="1"/>
</dbReference>